<sequence>MKSLTCFQRMRVDLSGVDFPSFASTQYSKMLDHLISSINHDHNSHAARSHINNAVVTNIIIRPSFYLYSYPYRCSLLTLLLIGA</sequence>
<protein>
    <submittedName>
        <fullName evidence="1">Uncharacterized protein</fullName>
    </submittedName>
</protein>
<keyword evidence="2" id="KW-1185">Reference proteome</keyword>
<accession>A0A068RR38</accession>
<name>A0A068RR38_9FUNG</name>
<proteinExistence type="predicted"/>
<evidence type="ECO:0000313" key="1">
    <source>
        <dbReference type="EMBL" id="CDH52175.1"/>
    </source>
</evidence>
<dbReference type="EMBL" id="CBTN010000012">
    <property type="protein sequence ID" value="CDH52175.1"/>
    <property type="molecule type" value="Genomic_DNA"/>
</dbReference>
<dbReference type="Proteomes" id="UP000027586">
    <property type="component" value="Unassembled WGS sequence"/>
</dbReference>
<dbReference type="AlphaFoldDB" id="A0A068RR38"/>
<comment type="caution">
    <text evidence="1">The sequence shown here is derived from an EMBL/GenBank/DDBJ whole genome shotgun (WGS) entry which is preliminary data.</text>
</comment>
<evidence type="ECO:0000313" key="2">
    <source>
        <dbReference type="Proteomes" id="UP000027586"/>
    </source>
</evidence>
<organism evidence="1 2">
    <name type="scientific">Lichtheimia corymbifera JMRC:FSU:9682</name>
    <dbReference type="NCBI Taxonomy" id="1263082"/>
    <lineage>
        <taxon>Eukaryota</taxon>
        <taxon>Fungi</taxon>
        <taxon>Fungi incertae sedis</taxon>
        <taxon>Mucoromycota</taxon>
        <taxon>Mucoromycotina</taxon>
        <taxon>Mucoromycetes</taxon>
        <taxon>Mucorales</taxon>
        <taxon>Lichtheimiaceae</taxon>
        <taxon>Lichtheimia</taxon>
    </lineage>
</organism>
<gene>
    <name evidence="1" type="ORF">LCOR_03686.1</name>
</gene>
<dbReference type="VEuPathDB" id="FungiDB:LCOR_03686.1"/>
<reference evidence="1" key="1">
    <citation type="submission" date="2013-08" db="EMBL/GenBank/DDBJ databases">
        <title>Gene expansion shapes genome architecture in the human pathogen Lichtheimia corymbifera: an evolutionary genomics analysis in the ancient terrestrial Mucorales (Mucoromycotina).</title>
        <authorList>
            <person name="Schwartze V.U."/>
            <person name="Winter S."/>
            <person name="Shelest E."/>
            <person name="Marcet-Houben M."/>
            <person name="Horn F."/>
            <person name="Wehner S."/>
            <person name="Hoffmann K."/>
            <person name="Riege K."/>
            <person name="Sammeth M."/>
            <person name="Nowrousian M."/>
            <person name="Valiante V."/>
            <person name="Linde J."/>
            <person name="Jacobsen I.D."/>
            <person name="Marz M."/>
            <person name="Brakhage A.A."/>
            <person name="Gabaldon T."/>
            <person name="Bocker S."/>
            <person name="Voigt K."/>
        </authorList>
    </citation>
    <scope>NUCLEOTIDE SEQUENCE [LARGE SCALE GENOMIC DNA]</scope>
    <source>
        <strain evidence="1">FSU 9682</strain>
    </source>
</reference>